<proteinExistence type="predicted"/>
<sequence>MMVTGGMHIKRTFAPVFLLHILCPLQRCCLRGGTKKGWAGRETGRFWFLKDLGTMIMWGGWLVSTRCVCHRYHRRVMSVL</sequence>
<comment type="caution">
    <text evidence="1">The sequence shown here is derived from an EMBL/GenBank/DDBJ whole genome shotgun (WGS) entry which is preliminary data.</text>
</comment>
<gene>
    <name evidence="1" type="ORF">P171DRAFT_180996</name>
</gene>
<protein>
    <submittedName>
        <fullName evidence="1">Uncharacterized protein</fullName>
    </submittedName>
</protein>
<keyword evidence="2" id="KW-1185">Reference proteome</keyword>
<dbReference type="Proteomes" id="UP000799764">
    <property type="component" value="Unassembled WGS sequence"/>
</dbReference>
<evidence type="ECO:0000313" key="1">
    <source>
        <dbReference type="EMBL" id="KAF2437345.1"/>
    </source>
</evidence>
<reference evidence="1" key="1">
    <citation type="journal article" date="2020" name="Stud. Mycol.">
        <title>101 Dothideomycetes genomes: a test case for predicting lifestyles and emergence of pathogens.</title>
        <authorList>
            <person name="Haridas S."/>
            <person name="Albert R."/>
            <person name="Binder M."/>
            <person name="Bloem J."/>
            <person name="Labutti K."/>
            <person name="Salamov A."/>
            <person name="Andreopoulos B."/>
            <person name="Baker S."/>
            <person name="Barry K."/>
            <person name="Bills G."/>
            <person name="Bluhm B."/>
            <person name="Cannon C."/>
            <person name="Castanera R."/>
            <person name="Culley D."/>
            <person name="Daum C."/>
            <person name="Ezra D."/>
            <person name="Gonzalez J."/>
            <person name="Henrissat B."/>
            <person name="Kuo A."/>
            <person name="Liang C."/>
            <person name="Lipzen A."/>
            <person name="Lutzoni F."/>
            <person name="Magnuson J."/>
            <person name="Mondo S."/>
            <person name="Nolan M."/>
            <person name="Ohm R."/>
            <person name="Pangilinan J."/>
            <person name="Park H.-J."/>
            <person name="Ramirez L."/>
            <person name="Alfaro M."/>
            <person name="Sun H."/>
            <person name="Tritt A."/>
            <person name="Yoshinaga Y."/>
            <person name="Zwiers L.-H."/>
            <person name="Turgeon B."/>
            <person name="Goodwin S."/>
            <person name="Spatafora J."/>
            <person name="Crous P."/>
            <person name="Grigoriev I."/>
        </authorList>
    </citation>
    <scope>NUCLEOTIDE SEQUENCE</scope>
    <source>
        <strain evidence="1">CBS 690.94</strain>
    </source>
</reference>
<accession>A0A9P4U4S9</accession>
<dbReference type="AlphaFoldDB" id="A0A9P4U4S9"/>
<organism evidence="1 2">
    <name type="scientific">Karstenula rhodostoma CBS 690.94</name>
    <dbReference type="NCBI Taxonomy" id="1392251"/>
    <lineage>
        <taxon>Eukaryota</taxon>
        <taxon>Fungi</taxon>
        <taxon>Dikarya</taxon>
        <taxon>Ascomycota</taxon>
        <taxon>Pezizomycotina</taxon>
        <taxon>Dothideomycetes</taxon>
        <taxon>Pleosporomycetidae</taxon>
        <taxon>Pleosporales</taxon>
        <taxon>Massarineae</taxon>
        <taxon>Didymosphaeriaceae</taxon>
        <taxon>Karstenula</taxon>
    </lineage>
</organism>
<name>A0A9P4U4S9_9PLEO</name>
<evidence type="ECO:0000313" key="2">
    <source>
        <dbReference type="Proteomes" id="UP000799764"/>
    </source>
</evidence>
<dbReference type="EMBL" id="MU001516">
    <property type="protein sequence ID" value="KAF2437345.1"/>
    <property type="molecule type" value="Genomic_DNA"/>
</dbReference>